<evidence type="ECO:0000256" key="7">
    <source>
        <dbReference type="RuleBase" id="RU000461"/>
    </source>
</evidence>
<dbReference type="AlphaFoldDB" id="A0A2Y9G135"/>
<reference evidence="9" key="1">
    <citation type="submission" date="2025-08" db="UniProtKB">
        <authorList>
            <consortium name="RefSeq"/>
        </authorList>
    </citation>
    <scope>IDENTIFICATION</scope>
</reference>
<evidence type="ECO:0000256" key="1">
    <source>
        <dbReference type="ARBA" id="ARBA00001971"/>
    </source>
</evidence>
<dbReference type="OrthoDB" id="1055148at2759"/>
<organism evidence="8 9">
    <name type="scientific">Trichechus manatus latirostris</name>
    <name type="common">Florida manatee</name>
    <dbReference type="NCBI Taxonomy" id="127582"/>
    <lineage>
        <taxon>Eukaryota</taxon>
        <taxon>Metazoa</taxon>
        <taxon>Chordata</taxon>
        <taxon>Craniata</taxon>
        <taxon>Vertebrata</taxon>
        <taxon>Euteleostomi</taxon>
        <taxon>Mammalia</taxon>
        <taxon>Eutheria</taxon>
        <taxon>Afrotheria</taxon>
        <taxon>Sirenia</taxon>
        <taxon>Trichechidae</taxon>
        <taxon>Trichechus</taxon>
    </lineage>
</organism>
<name>A0A2Y9G135_TRIMA</name>
<dbReference type="KEGG" id="tmu:101354692"/>
<comment type="similarity">
    <text evidence="2 7">Belongs to the cytochrome P450 family.</text>
</comment>
<keyword evidence="4 6" id="KW-0479">Metal-binding</keyword>
<dbReference type="GO" id="GO:0020037">
    <property type="term" value="F:heme binding"/>
    <property type="evidence" value="ECO:0007669"/>
    <property type="project" value="InterPro"/>
</dbReference>
<dbReference type="Proteomes" id="UP000248480">
    <property type="component" value="Unplaced"/>
</dbReference>
<proteinExistence type="inferred from homology"/>
<dbReference type="PRINTS" id="PR00463">
    <property type="entry name" value="EP450I"/>
</dbReference>
<evidence type="ECO:0000256" key="6">
    <source>
        <dbReference type="PIRSR" id="PIRSR602401-1"/>
    </source>
</evidence>
<gene>
    <name evidence="9" type="primary">LOC101354692</name>
</gene>
<dbReference type="InterPro" id="IPR036396">
    <property type="entry name" value="Cyt_P450_sf"/>
</dbReference>
<evidence type="ECO:0000256" key="5">
    <source>
        <dbReference type="ARBA" id="ARBA00023004"/>
    </source>
</evidence>
<dbReference type="PANTHER" id="PTHR24300:SF368">
    <property type="entry name" value="CYTOCHROME P450, FAMILY 2, SUBFAMILY AB, POLYPEPTIDE 1"/>
    <property type="match status" value="1"/>
</dbReference>
<dbReference type="GeneID" id="101354692"/>
<evidence type="ECO:0000313" key="8">
    <source>
        <dbReference type="Proteomes" id="UP000248480"/>
    </source>
</evidence>
<dbReference type="SUPFAM" id="SSF48264">
    <property type="entry name" value="Cytochrome P450"/>
    <property type="match status" value="1"/>
</dbReference>
<accession>A0A2Y9G135</accession>
<dbReference type="PROSITE" id="PS00086">
    <property type="entry name" value="CYTOCHROME_P450"/>
    <property type="match status" value="1"/>
</dbReference>
<evidence type="ECO:0000313" key="9">
    <source>
        <dbReference type="RefSeq" id="XP_012412702.1"/>
    </source>
</evidence>
<dbReference type="InterPro" id="IPR001128">
    <property type="entry name" value="Cyt_P450"/>
</dbReference>
<evidence type="ECO:0000256" key="2">
    <source>
        <dbReference type="ARBA" id="ARBA00010617"/>
    </source>
</evidence>
<dbReference type="InterPro" id="IPR017972">
    <property type="entry name" value="Cyt_P450_CS"/>
</dbReference>
<keyword evidence="5 6" id="KW-0408">Iron</keyword>
<evidence type="ECO:0000256" key="3">
    <source>
        <dbReference type="ARBA" id="ARBA00022617"/>
    </source>
</evidence>
<dbReference type="STRING" id="127582.A0A2Y9G135"/>
<dbReference type="Pfam" id="PF00067">
    <property type="entry name" value="p450"/>
    <property type="match status" value="1"/>
</dbReference>
<dbReference type="InParanoid" id="A0A2Y9G135"/>
<dbReference type="GO" id="GO:0005737">
    <property type="term" value="C:cytoplasm"/>
    <property type="evidence" value="ECO:0007669"/>
    <property type="project" value="TreeGrafter"/>
</dbReference>
<sequence length="125" mass="13886">MLSLFTDGTIILPNLASVLYDPKCWETPRQLNPSHFLDKEGNFIVNEAFLPFSAGPRMCPGHQLAQMELFLRLPPSAGSLSFKCQWSLGLRLDYIFGGTLQLQPQEIYAVPHLSSPSPGPREDGL</sequence>
<dbReference type="Gene3D" id="1.10.630.10">
    <property type="entry name" value="Cytochrome P450"/>
    <property type="match status" value="1"/>
</dbReference>
<dbReference type="RefSeq" id="XP_012412702.1">
    <property type="nucleotide sequence ID" value="XM_012557248.1"/>
</dbReference>
<keyword evidence="7" id="KW-0560">Oxidoreductase</keyword>
<keyword evidence="8" id="KW-1185">Reference proteome</keyword>
<keyword evidence="7" id="KW-0503">Monooxygenase</keyword>
<protein>
    <submittedName>
        <fullName evidence="9">Cytochrome P450 2D3-like</fullName>
    </submittedName>
</protein>
<dbReference type="GO" id="GO:0005506">
    <property type="term" value="F:iron ion binding"/>
    <property type="evidence" value="ECO:0007669"/>
    <property type="project" value="InterPro"/>
</dbReference>
<feature type="binding site" description="axial binding residue" evidence="6">
    <location>
        <position position="59"/>
    </location>
    <ligand>
        <name>heme</name>
        <dbReference type="ChEBI" id="CHEBI:30413"/>
    </ligand>
    <ligandPart>
        <name>Fe</name>
        <dbReference type="ChEBI" id="CHEBI:18248"/>
    </ligandPart>
</feature>
<dbReference type="InterPro" id="IPR050182">
    <property type="entry name" value="Cytochrome_P450_fam2"/>
</dbReference>
<dbReference type="GO" id="GO:0006805">
    <property type="term" value="P:xenobiotic metabolic process"/>
    <property type="evidence" value="ECO:0007669"/>
    <property type="project" value="TreeGrafter"/>
</dbReference>
<comment type="cofactor">
    <cofactor evidence="1 6">
        <name>heme</name>
        <dbReference type="ChEBI" id="CHEBI:30413"/>
    </cofactor>
</comment>
<dbReference type="PANTHER" id="PTHR24300">
    <property type="entry name" value="CYTOCHROME P450 508A4-RELATED"/>
    <property type="match status" value="1"/>
</dbReference>
<dbReference type="GO" id="GO:0006082">
    <property type="term" value="P:organic acid metabolic process"/>
    <property type="evidence" value="ECO:0007669"/>
    <property type="project" value="TreeGrafter"/>
</dbReference>
<keyword evidence="3 6" id="KW-0349">Heme</keyword>
<evidence type="ECO:0000256" key="4">
    <source>
        <dbReference type="ARBA" id="ARBA00022723"/>
    </source>
</evidence>
<dbReference type="InterPro" id="IPR002401">
    <property type="entry name" value="Cyt_P450_E_grp-I"/>
</dbReference>
<dbReference type="GO" id="GO:0016712">
    <property type="term" value="F:oxidoreductase activity, acting on paired donors, with incorporation or reduction of molecular oxygen, reduced flavin or flavoprotein as one donor, and incorporation of one atom of oxygen"/>
    <property type="evidence" value="ECO:0007669"/>
    <property type="project" value="TreeGrafter"/>
</dbReference>